<dbReference type="GO" id="GO:1904262">
    <property type="term" value="P:negative regulation of TORC1 signaling"/>
    <property type="evidence" value="ECO:0007669"/>
    <property type="project" value="TreeGrafter"/>
</dbReference>
<dbReference type="GO" id="GO:0010508">
    <property type="term" value="P:positive regulation of autophagy"/>
    <property type="evidence" value="ECO:0007669"/>
    <property type="project" value="TreeGrafter"/>
</dbReference>
<organism evidence="2 3">
    <name type="scientific">Diacronema lutheri</name>
    <name type="common">Unicellular marine alga</name>
    <name type="synonym">Monochrysis lutheri</name>
    <dbReference type="NCBI Taxonomy" id="2081491"/>
    <lineage>
        <taxon>Eukaryota</taxon>
        <taxon>Haptista</taxon>
        <taxon>Haptophyta</taxon>
        <taxon>Pavlovophyceae</taxon>
        <taxon>Pavlovales</taxon>
        <taxon>Pavlovaceae</taxon>
        <taxon>Diacronema</taxon>
    </lineage>
</organism>
<comment type="caution">
    <text evidence="2">The sequence shown here is derived from an EMBL/GenBank/DDBJ whole genome shotgun (WGS) entry which is preliminary data.</text>
</comment>
<dbReference type="AlphaFoldDB" id="A0A8J5XEI0"/>
<dbReference type="PANTHER" id="PTHR12991:SF10">
    <property type="entry name" value="GATOR COMPLEX PROTEIN NPRL2"/>
    <property type="match status" value="1"/>
</dbReference>
<accession>A0A8J5XEI0</accession>
<dbReference type="OMA" id="IVMHKPD"/>
<dbReference type="InterPro" id="IPR009348">
    <property type="entry name" value="NPR2-like"/>
</dbReference>
<dbReference type="GO" id="GO:0005774">
    <property type="term" value="C:vacuolar membrane"/>
    <property type="evidence" value="ECO:0007669"/>
    <property type="project" value="TreeGrafter"/>
</dbReference>
<evidence type="ECO:0000313" key="3">
    <source>
        <dbReference type="Proteomes" id="UP000751190"/>
    </source>
</evidence>
<proteinExistence type="inferred from homology"/>
<dbReference type="GO" id="GO:0005096">
    <property type="term" value="F:GTPase activator activity"/>
    <property type="evidence" value="ECO:0007669"/>
    <property type="project" value="TreeGrafter"/>
</dbReference>
<dbReference type="EMBL" id="JAGTXO010000026">
    <property type="protein sequence ID" value="KAG8461340.1"/>
    <property type="molecule type" value="Genomic_DNA"/>
</dbReference>
<comment type="similarity">
    <text evidence="1">Belongs to the NPR2 family.</text>
</comment>
<evidence type="ECO:0000313" key="2">
    <source>
        <dbReference type="EMBL" id="KAG8461340.1"/>
    </source>
</evidence>
<dbReference type="PANTHER" id="PTHR12991">
    <property type="entry name" value="NITROGEN PERMEASE REGULATOR 2/TUMOR SUPPRESSOR CANDIDATE 4"/>
    <property type="match status" value="1"/>
</dbReference>
<dbReference type="GO" id="GO:1990130">
    <property type="term" value="C:GATOR1 complex"/>
    <property type="evidence" value="ECO:0007669"/>
    <property type="project" value="TreeGrafter"/>
</dbReference>
<gene>
    <name evidence="2" type="ORF">KFE25_010527</name>
</gene>
<name>A0A8J5XEI0_DIALT</name>
<evidence type="ECO:0000256" key="1">
    <source>
        <dbReference type="ARBA" id="ARBA00008433"/>
    </source>
</evidence>
<dbReference type="OrthoDB" id="338854at2759"/>
<sequence>MAIRGAFLSVFDEVKGRNLAHQWPEDVVSAEEFNAIAEYVLPKPDVCGQLVSVSAFGSTVVGFPIYLGSYNYRRNALHLNLCLVLDEAAPEEEEAIGAVVAKLARALVSLEAEASHLSDRQRRAQFATHLPTLVRELNGARQCSLVVDAANTIHLRLAPAERARTPPVAPHDVPVLVCAVGSEMLAADFALRCVLVYVDGRSHAQEIARAAGMDLGWCLEVLTDLVHLGCVCLIDWYCAHNAYAHTARLSELARSEEAQLACATHSKQSGRPAPHFRTVFALYCRLSPRTDCGWLSVAAACTELRAEAEGEADPLLDVHVQRSIQFGVLNRYLRRVHAYPRLEPACAEGDARLCGLPARLLDGSHRDDELACALELSQQALRERLDGLCAWVYRADPECSVQSQL</sequence>
<dbReference type="Pfam" id="PF06218">
    <property type="entry name" value="NPR2"/>
    <property type="match status" value="1"/>
</dbReference>
<dbReference type="Proteomes" id="UP000751190">
    <property type="component" value="Unassembled WGS sequence"/>
</dbReference>
<protein>
    <submittedName>
        <fullName evidence="2">Uncharacterized protein</fullName>
    </submittedName>
</protein>
<keyword evidence="3" id="KW-1185">Reference proteome</keyword>
<reference evidence="2" key="1">
    <citation type="submission" date="2021-05" db="EMBL/GenBank/DDBJ databases">
        <title>The genome of the haptophyte Pavlova lutheri (Diacronema luteri, Pavlovales) - a model for lipid biosynthesis in eukaryotic algae.</title>
        <authorList>
            <person name="Hulatt C.J."/>
            <person name="Posewitz M.C."/>
        </authorList>
    </citation>
    <scope>NUCLEOTIDE SEQUENCE</scope>
    <source>
        <strain evidence="2">NIVA-4/92</strain>
    </source>
</reference>